<organism evidence="2 3">
    <name type="scientific">Prorocentrum cordatum</name>
    <dbReference type="NCBI Taxonomy" id="2364126"/>
    <lineage>
        <taxon>Eukaryota</taxon>
        <taxon>Sar</taxon>
        <taxon>Alveolata</taxon>
        <taxon>Dinophyceae</taxon>
        <taxon>Prorocentrales</taxon>
        <taxon>Prorocentraceae</taxon>
        <taxon>Prorocentrum</taxon>
    </lineage>
</organism>
<feature type="region of interest" description="Disordered" evidence="1">
    <location>
        <begin position="1"/>
        <end position="34"/>
    </location>
</feature>
<dbReference type="Proteomes" id="UP001189429">
    <property type="component" value="Unassembled WGS sequence"/>
</dbReference>
<evidence type="ECO:0000313" key="2">
    <source>
        <dbReference type="EMBL" id="CAK0850785.1"/>
    </source>
</evidence>
<name>A0ABN9TWX2_9DINO</name>
<protein>
    <submittedName>
        <fullName evidence="2">Uncharacterized protein</fullName>
    </submittedName>
</protein>
<keyword evidence="3" id="KW-1185">Reference proteome</keyword>
<feature type="compositionally biased region" description="Low complexity" evidence="1">
    <location>
        <begin position="12"/>
        <end position="34"/>
    </location>
</feature>
<dbReference type="EMBL" id="CAUYUJ010015175">
    <property type="protein sequence ID" value="CAK0850785.1"/>
    <property type="molecule type" value="Genomic_DNA"/>
</dbReference>
<gene>
    <name evidence="2" type="ORF">PCOR1329_LOCUS43088</name>
</gene>
<accession>A0ABN9TWX2</accession>
<evidence type="ECO:0000256" key="1">
    <source>
        <dbReference type="SAM" id="MobiDB-lite"/>
    </source>
</evidence>
<sequence length="166" mass="16861">MEPVPRADAAAEEAGAAPAGAAAAAGPSAEVQAAPVPDAMSGEATWLARREQWLRPRAAAKDGAPQRAPALNWLELSSAERYNLRSCLSSVEQPYPPLSRRLPLRVAVRCADELWSSGGAGGPGAVEQLAEAARVASQELAKKSAALGSTLARPGAPFGVNDGGGG</sequence>
<comment type="caution">
    <text evidence="2">The sequence shown here is derived from an EMBL/GenBank/DDBJ whole genome shotgun (WGS) entry which is preliminary data.</text>
</comment>
<evidence type="ECO:0000313" key="3">
    <source>
        <dbReference type="Proteomes" id="UP001189429"/>
    </source>
</evidence>
<proteinExistence type="predicted"/>
<reference evidence="2" key="1">
    <citation type="submission" date="2023-10" db="EMBL/GenBank/DDBJ databases">
        <authorList>
            <person name="Chen Y."/>
            <person name="Shah S."/>
            <person name="Dougan E. K."/>
            <person name="Thang M."/>
            <person name="Chan C."/>
        </authorList>
    </citation>
    <scope>NUCLEOTIDE SEQUENCE [LARGE SCALE GENOMIC DNA]</scope>
</reference>